<keyword evidence="1" id="KW-0472">Membrane</keyword>
<proteinExistence type="predicted"/>
<organism evidence="2 3">
    <name type="scientific">Candidatus Scalindua japonica</name>
    <dbReference type="NCBI Taxonomy" id="1284222"/>
    <lineage>
        <taxon>Bacteria</taxon>
        <taxon>Pseudomonadati</taxon>
        <taxon>Planctomycetota</taxon>
        <taxon>Candidatus Brocadiia</taxon>
        <taxon>Candidatus Brocadiales</taxon>
        <taxon>Candidatus Scalinduaceae</taxon>
        <taxon>Candidatus Scalindua</taxon>
    </lineage>
</organism>
<comment type="caution">
    <text evidence="2">The sequence shown here is derived from an EMBL/GenBank/DDBJ whole genome shotgun (WGS) entry which is preliminary data.</text>
</comment>
<gene>
    <name evidence="2" type="ORF">SCALIN_C28_0389</name>
</gene>
<dbReference type="EMBL" id="BAOS01000028">
    <property type="protein sequence ID" value="GAX62185.1"/>
    <property type="molecule type" value="Genomic_DNA"/>
</dbReference>
<evidence type="ECO:0000256" key="1">
    <source>
        <dbReference type="SAM" id="Phobius"/>
    </source>
</evidence>
<feature type="transmembrane region" description="Helical" evidence="1">
    <location>
        <begin position="28"/>
        <end position="49"/>
    </location>
</feature>
<dbReference type="AlphaFoldDB" id="A0A286U240"/>
<keyword evidence="1" id="KW-0812">Transmembrane</keyword>
<evidence type="ECO:0000313" key="2">
    <source>
        <dbReference type="EMBL" id="GAX62185.1"/>
    </source>
</evidence>
<protein>
    <submittedName>
        <fullName evidence="2">Uncharacterized protein</fullName>
    </submittedName>
</protein>
<dbReference type="RefSeq" id="WP_096895554.1">
    <property type="nucleotide sequence ID" value="NZ_BAOS01000028.1"/>
</dbReference>
<accession>A0A286U240</accession>
<keyword evidence="3" id="KW-1185">Reference proteome</keyword>
<reference evidence="3" key="1">
    <citation type="journal article" date="2017" name="Environ. Microbiol. Rep.">
        <title>Genetic Diversity of Marine Anaerobic Ammonium-Oxidizing Bacteria as Revealed by Genomic and Proteomic Analyses of 'Candidatus Scalindua japonica'.</title>
        <authorList>
            <person name="Oshiki M."/>
            <person name="Mizuto K."/>
            <person name="Kimura Z."/>
            <person name="Kindaichi T."/>
            <person name="Satoh H."/>
            <person name="Okabe S."/>
        </authorList>
    </citation>
    <scope>NUCLEOTIDE SEQUENCE [LARGE SCALE GENOMIC DNA]</scope>
    <source>
        <strain evidence="3">husup-a2</strain>
    </source>
</reference>
<dbReference type="Proteomes" id="UP000218542">
    <property type="component" value="Unassembled WGS sequence"/>
</dbReference>
<evidence type="ECO:0000313" key="3">
    <source>
        <dbReference type="Proteomes" id="UP000218542"/>
    </source>
</evidence>
<sequence length="67" mass="7291">MAIVDLPCFIVLLMETWAKIDPDVIDLSAFITVACCWCNAGIGLSAILIKQIMLVTGCKIGYTSRLN</sequence>
<keyword evidence="1" id="KW-1133">Transmembrane helix</keyword>
<name>A0A286U240_9BACT</name>